<gene>
    <name evidence="13" type="ORF">SAMN02910280_1846</name>
</gene>
<reference evidence="13 14" key="1">
    <citation type="submission" date="2016-11" db="EMBL/GenBank/DDBJ databases">
        <authorList>
            <person name="Jaros S."/>
            <person name="Januszkiewicz K."/>
            <person name="Wedrychowicz H."/>
        </authorList>
    </citation>
    <scope>NUCLEOTIDE SEQUENCE [LARGE SCALE GENOMIC DNA]</scope>
    <source>
        <strain evidence="13 14">YL228</strain>
    </source>
</reference>
<evidence type="ECO:0000313" key="14">
    <source>
        <dbReference type="Proteomes" id="UP000183461"/>
    </source>
</evidence>
<keyword evidence="6 10" id="KW-0274">FAD</keyword>
<evidence type="ECO:0000256" key="1">
    <source>
        <dbReference type="ARBA" id="ARBA00011955"/>
    </source>
</evidence>
<evidence type="ECO:0000256" key="10">
    <source>
        <dbReference type="PIRNR" id="PIRNR006268"/>
    </source>
</evidence>
<accession>A0A1K1NCT4</accession>
<dbReference type="PANTHER" id="PTHR30040">
    <property type="entry name" value="THIAMINE BIOSYNTHESIS LIPOPROTEIN APBE"/>
    <property type="match status" value="1"/>
</dbReference>
<evidence type="ECO:0000256" key="3">
    <source>
        <dbReference type="ARBA" id="ARBA00022630"/>
    </source>
</evidence>
<evidence type="ECO:0000256" key="4">
    <source>
        <dbReference type="ARBA" id="ARBA00022679"/>
    </source>
</evidence>
<dbReference type="Pfam" id="PF02424">
    <property type="entry name" value="ApbE"/>
    <property type="match status" value="1"/>
</dbReference>
<evidence type="ECO:0000313" key="13">
    <source>
        <dbReference type="EMBL" id="SFW33171.1"/>
    </source>
</evidence>
<keyword evidence="12" id="KW-0175">Coiled coil</keyword>
<comment type="catalytic activity">
    <reaction evidence="9 10">
        <text>L-threonyl-[protein] + FAD = FMN-L-threonyl-[protein] + AMP + H(+)</text>
        <dbReference type="Rhea" id="RHEA:36847"/>
        <dbReference type="Rhea" id="RHEA-COMP:11060"/>
        <dbReference type="Rhea" id="RHEA-COMP:11061"/>
        <dbReference type="ChEBI" id="CHEBI:15378"/>
        <dbReference type="ChEBI" id="CHEBI:30013"/>
        <dbReference type="ChEBI" id="CHEBI:57692"/>
        <dbReference type="ChEBI" id="CHEBI:74257"/>
        <dbReference type="ChEBI" id="CHEBI:456215"/>
        <dbReference type="EC" id="2.7.1.180"/>
    </reaction>
</comment>
<comment type="similarity">
    <text evidence="10">Belongs to the ApbE family.</text>
</comment>
<dbReference type="PANTHER" id="PTHR30040:SF2">
    <property type="entry name" value="FAD:PROTEIN FMN TRANSFERASE"/>
    <property type="match status" value="1"/>
</dbReference>
<keyword evidence="7 10" id="KW-0460">Magnesium</keyword>
<keyword evidence="3 10" id="KW-0285">Flavoprotein</keyword>
<dbReference type="GO" id="GO:0016740">
    <property type="term" value="F:transferase activity"/>
    <property type="evidence" value="ECO:0007669"/>
    <property type="project" value="UniProtKB-UniRule"/>
</dbReference>
<evidence type="ECO:0000256" key="12">
    <source>
        <dbReference type="SAM" id="Coils"/>
    </source>
</evidence>
<evidence type="ECO:0000256" key="11">
    <source>
        <dbReference type="PIRSR" id="PIRSR006268-2"/>
    </source>
</evidence>
<feature type="binding site" evidence="11">
    <location>
        <position position="149"/>
    </location>
    <ligand>
        <name>Mg(2+)</name>
        <dbReference type="ChEBI" id="CHEBI:18420"/>
    </ligand>
</feature>
<dbReference type="AlphaFoldDB" id="A0A1K1NCT4"/>
<name>A0A1K1NCT4_RUMFL</name>
<sequence length="305" mass="33808">MIDTVRTQKIFFAMGTVNTVTLFEESDEALSAAKERVKDLDRKLSAYSHDSEIYAINSRAGISPVAVSMDTFRLIKHSVMYSRLTDGLFDITSRPLSQLWKNAVKCGQLPDENTLNEARKLVNYRDIILDYQKRTVMLKNKGQQIDLGAIAKGYAADEVRNILHAYGIENAVINFGGTVINMGQQRNIGIQKPFAPNGQSAASIKIGNGKAVVSSGLYEQFCIIDESFIHHITDIRTGKPSDSGLLGVSLVGDNAEELDALATAAFIMGAEKSMELLKHRNIEALFITDDKKVYVTENLREKIRM</sequence>
<dbReference type="InterPro" id="IPR024932">
    <property type="entry name" value="ApbE"/>
</dbReference>
<evidence type="ECO:0000256" key="9">
    <source>
        <dbReference type="ARBA" id="ARBA00048540"/>
    </source>
</evidence>
<proteinExistence type="inferred from homology"/>
<dbReference type="EC" id="2.7.1.180" evidence="1 10"/>
<evidence type="ECO:0000256" key="6">
    <source>
        <dbReference type="ARBA" id="ARBA00022827"/>
    </source>
</evidence>
<dbReference type="InterPro" id="IPR003374">
    <property type="entry name" value="ApbE-like_sf"/>
</dbReference>
<organism evidence="13 14">
    <name type="scientific">Ruminococcus flavefaciens</name>
    <dbReference type="NCBI Taxonomy" id="1265"/>
    <lineage>
        <taxon>Bacteria</taxon>
        <taxon>Bacillati</taxon>
        <taxon>Bacillota</taxon>
        <taxon>Clostridia</taxon>
        <taxon>Eubacteriales</taxon>
        <taxon>Oscillospiraceae</taxon>
        <taxon>Ruminococcus</taxon>
    </lineage>
</organism>
<keyword evidence="13" id="KW-0449">Lipoprotein</keyword>
<keyword evidence="4 10" id="KW-0808">Transferase</keyword>
<dbReference type="GO" id="GO:0046872">
    <property type="term" value="F:metal ion binding"/>
    <property type="evidence" value="ECO:0007669"/>
    <property type="project" value="UniProtKB-UniRule"/>
</dbReference>
<dbReference type="Proteomes" id="UP000183461">
    <property type="component" value="Unassembled WGS sequence"/>
</dbReference>
<dbReference type="RefSeq" id="WP_072300132.1">
    <property type="nucleotide sequence ID" value="NZ_FPIP01000004.1"/>
</dbReference>
<dbReference type="SUPFAM" id="SSF143631">
    <property type="entry name" value="ApbE-like"/>
    <property type="match status" value="1"/>
</dbReference>
<keyword evidence="5 10" id="KW-0479">Metal-binding</keyword>
<feature type="binding site" evidence="11">
    <location>
        <position position="263"/>
    </location>
    <ligand>
        <name>Mg(2+)</name>
        <dbReference type="ChEBI" id="CHEBI:18420"/>
    </ligand>
</feature>
<comment type="cofactor">
    <cofactor evidence="11">
        <name>Mg(2+)</name>
        <dbReference type="ChEBI" id="CHEBI:18420"/>
    </cofactor>
    <cofactor evidence="11">
        <name>Mn(2+)</name>
        <dbReference type="ChEBI" id="CHEBI:29035"/>
    </cofactor>
    <text evidence="11">Magnesium. Can also use manganese.</text>
</comment>
<dbReference type="PIRSF" id="PIRSF006268">
    <property type="entry name" value="ApbE"/>
    <property type="match status" value="1"/>
</dbReference>
<evidence type="ECO:0000256" key="8">
    <source>
        <dbReference type="ARBA" id="ARBA00031306"/>
    </source>
</evidence>
<evidence type="ECO:0000256" key="7">
    <source>
        <dbReference type="ARBA" id="ARBA00022842"/>
    </source>
</evidence>
<feature type="binding site" evidence="11">
    <location>
        <position position="259"/>
    </location>
    <ligand>
        <name>Mg(2+)</name>
        <dbReference type="ChEBI" id="CHEBI:18420"/>
    </ligand>
</feature>
<evidence type="ECO:0000256" key="2">
    <source>
        <dbReference type="ARBA" id="ARBA00016337"/>
    </source>
</evidence>
<feature type="coiled-coil region" evidence="12">
    <location>
        <begin position="23"/>
        <end position="50"/>
    </location>
</feature>
<dbReference type="EMBL" id="FPIP01000004">
    <property type="protein sequence ID" value="SFW33171.1"/>
    <property type="molecule type" value="Genomic_DNA"/>
</dbReference>
<dbReference type="Gene3D" id="3.10.520.10">
    <property type="entry name" value="ApbE-like domains"/>
    <property type="match status" value="1"/>
</dbReference>
<evidence type="ECO:0000256" key="5">
    <source>
        <dbReference type="ARBA" id="ARBA00022723"/>
    </source>
</evidence>
<protein>
    <recommendedName>
        <fullName evidence="2 10">FAD:protein FMN transferase</fullName>
        <ecNumber evidence="1 10">2.7.1.180</ecNumber>
    </recommendedName>
    <alternativeName>
        <fullName evidence="8 10">Flavin transferase</fullName>
    </alternativeName>
</protein>